<dbReference type="Pfam" id="PF02152">
    <property type="entry name" value="FolB"/>
    <property type="match status" value="1"/>
</dbReference>
<protein>
    <recommendedName>
        <fullName evidence="4">dihydroneopterin aldolase</fullName>
        <ecNumber evidence="4">4.1.2.25</ecNumber>
    </recommendedName>
    <alternativeName>
        <fullName evidence="7">7,8-dihydroneopterin aldolase</fullName>
    </alternativeName>
</protein>
<evidence type="ECO:0000256" key="1">
    <source>
        <dbReference type="ARBA" id="ARBA00001353"/>
    </source>
</evidence>
<dbReference type="OrthoDB" id="5425486at2759"/>
<dbReference type="AlphaFoldDB" id="A0A9P4V5X2"/>
<dbReference type="GO" id="GO:0046656">
    <property type="term" value="P:folic acid biosynthetic process"/>
    <property type="evidence" value="ECO:0007669"/>
    <property type="project" value="UniProtKB-KW"/>
</dbReference>
<evidence type="ECO:0000313" key="9">
    <source>
        <dbReference type="EMBL" id="KAF2737668.1"/>
    </source>
</evidence>
<evidence type="ECO:0000256" key="6">
    <source>
        <dbReference type="ARBA" id="ARBA00023239"/>
    </source>
</evidence>
<feature type="domain" description="Dihydroneopterin aldolase/epimerase" evidence="8">
    <location>
        <begin position="157"/>
        <end position="264"/>
    </location>
</feature>
<name>A0A9P4V5X2_9PLEO</name>
<evidence type="ECO:0000259" key="8">
    <source>
        <dbReference type="SMART" id="SM00905"/>
    </source>
</evidence>
<organism evidence="9 10">
    <name type="scientific">Polyplosphaeria fusca</name>
    <dbReference type="NCBI Taxonomy" id="682080"/>
    <lineage>
        <taxon>Eukaryota</taxon>
        <taxon>Fungi</taxon>
        <taxon>Dikarya</taxon>
        <taxon>Ascomycota</taxon>
        <taxon>Pezizomycotina</taxon>
        <taxon>Dothideomycetes</taxon>
        <taxon>Pleosporomycetidae</taxon>
        <taxon>Pleosporales</taxon>
        <taxon>Tetraplosphaeriaceae</taxon>
        <taxon>Polyplosphaeria</taxon>
    </lineage>
</organism>
<dbReference type="PANTHER" id="PTHR42844:SF1">
    <property type="entry name" value="DIHYDRONEOPTERIN ALDOLASE 1-RELATED"/>
    <property type="match status" value="1"/>
</dbReference>
<keyword evidence="5" id="KW-0289">Folate biosynthesis</keyword>
<sequence>MDSPLPKLVRSAVLQAQLSLENFGDRITIRNLHTRVNAGVDVWGRPKEQRAHLTISIILNKPFDTAAAADSLDSSTVHYGFISKDISSAILHANAKWNSTNDLALTVLDAVAHTAKEASIAGTELDIFYPKGSMFGDGAGSSFCRFHSRTTLVSRTLHLSNIRIPCIIGLNSNERPKKQPVIVSLWIDCLPAHRVDDYVAVEECLVETVSDTSFGTLESLSIEVVKQLRAGFAQIWGDDAYIRLRIEKPLAVPSADAPVIEIVRPVKV</sequence>
<dbReference type="EC" id="4.1.2.25" evidence="4"/>
<evidence type="ECO:0000256" key="7">
    <source>
        <dbReference type="ARBA" id="ARBA00032903"/>
    </source>
</evidence>
<accession>A0A9P4V5X2</accession>
<dbReference type="GO" id="GO:0004150">
    <property type="term" value="F:dihydroneopterin aldolase activity"/>
    <property type="evidence" value="ECO:0007669"/>
    <property type="project" value="UniProtKB-EC"/>
</dbReference>
<dbReference type="Gene3D" id="3.30.1130.10">
    <property type="match status" value="2"/>
</dbReference>
<dbReference type="EMBL" id="ML996114">
    <property type="protein sequence ID" value="KAF2737668.1"/>
    <property type="molecule type" value="Genomic_DNA"/>
</dbReference>
<evidence type="ECO:0000256" key="2">
    <source>
        <dbReference type="ARBA" id="ARBA00005013"/>
    </source>
</evidence>
<dbReference type="SMART" id="SM00905">
    <property type="entry name" value="FolB"/>
    <property type="match status" value="1"/>
</dbReference>
<evidence type="ECO:0000256" key="4">
    <source>
        <dbReference type="ARBA" id="ARBA00013043"/>
    </source>
</evidence>
<comment type="pathway">
    <text evidence="2">Cofactor biosynthesis; tetrahydrofolate biosynthesis; 2-amino-4-hydroxy-6-hydroxymethyl-7,8-dihydropteridine diphosphate from 7,8-dihydroneopterin triphosphate: step 3/4.</text>
</comment>
<gene>
    <name evidence="9" type="ORF">EJ04DRAFT_510108</name>
</gene>
<dbReference type="SUPFAM" id="SSF55620">
    <property type="entry name" value="Tetrahydrobiopterin biosynthesis enzymes-like"/>
    <property type="match status" value="2"/>
</dbReference>
<comment type="caution">
    <text evidence="9">The sequence shown here is derived from an EMBL/GenBank/DDBJ whole genome shotgun (WGS) entry which is preliminary data.</text>
</comment>
<dbReference type="Proteomes" id="UP000799444">
    <property type="component" value="Unassembled WGS sequence"/>
</dbReference>
<evidence type="ECO:0000256" key="5">
    <source>
        <dbReference type="ARBA" id="ARBA00022909"/>
    </source>
</evidence>
<keyword evidence="10" id="KW-1185">Reference proteome</keyword>
<dbReference type="PANTHER" id="PTHR42844">
    <property type="entry name" value="DIHYDRONEOPTERIN ALDOLASE 1-RELATED"/>
    <property type="match status" value="1"/>
</dbReference>
<dbReference type="InterPro" id="IPR043133">
    <property type="entry name" value="GTP-CH-I_C/QueF"/>
</dbReference>
<comment type="similarity">
    <text evidence="3">Belongs to the DHNA family.</text>
</comment>
<keyword evidence="6" id="KW-0456">Lyase</keyword>
<reference evidence="9" key="1">
    <citation type="journal article" date="2020" name="Stud. Mycol.">
        <title>101 Dothideomycetes genomes: a test case for predicting lifestyles and emergence of pathogens.</title>
        <authorList>
            <person name="Haridas S."/>
            <person name="Albert R."/>
            <person name="Binder M."/>
            <person name="Bloem J."/>
            <person name="Labutti K."/>
            <person name="Salamov A."/>
            <person name="Andreopoulos B."/>
            <person name="Baker S."/>
            <person name="Barry K."/>
            <person name="Bills G."/>
            <person name="Bluhm B."/>
            <person name="Cannon C."/>
            <person name="Castanera R."/>
            <person name="Culley D."/>
            <person name="Daum C."/>
            <person name="Ezra D."/>
            <person name="Gonzalez J."/>
            <person name="Henrissat B."/>
            <person name="Kuo A."/>
            <person name="Liang C."/>
            <person name="Lipzen A."/>
            <person name="Lutzoni F."/>
            <person name="Magnuson J."/>
            <person name="Mondo S."/>
            <person name="Nolan M."/>
            <person name="Ohm R."/>
            <person name="Pangilinan J."/>
            <person name="Park H.-J."/>
            <person name="Ramirez L."/>
            <person name="Alfaro M."/>
            <person name="Sun H."/>
            <person name="Tritt A."/>
            <person name="Yoshinaga Y."/>
            <person name="Zwiers L.-H."/>
            <person name="Turgeon B."/>
            <person name="Goodwin S."/>
            <person name="Spatafora J."/>
            <person name="Crous P."/>
            <person name="Grigoriev I."/>
        </authorList>
    </citation>
    <scope>NUCLEOTIDE SEQUENCE</scope>
    <source>
        <strain evidence="9">CBS 125425</strain>
    </source>
</reference>
<dbReference type="InterPro" id="IPR006157">
    <property type="entry name" value="FolB_dom"/>
</dbReference>
<comment type="catalytic activity">
    <reaction evidence="1">
        <text>7,8-dihydroneopterin = 6-hydroxymethyl-7,8-dihydropterin + glycolaldehyde</text>
        <dbReference type="Rhea" id="RHEA:10540"/>
        <dbReference type="ChEBI" id="CHEBI:17001"/>
        <dbReference type="ChEBI" id="CHEBI:17071"/>
        <dbReference type="ChEBI" id="CHEBI:44841"/>
        <dbReference type="EC" id="4.1.2.25"/>
    </reaction>
</comment>
<proteinExistence type="inferred from homology"/>
<evidence type="ECO:0000313" key="10">
    <source>
        <dbReference type="Proteomes" id="UP000799444"/>
    </source>
</evidence>
<dbReference type="GO" id="GO:0005737">
    <property type="term" value="C:cytoplasm"/>
    <property type="evidence" value="ECO:0007669"/>
    <property type="project" value="TreeGrafter"/>
</dbReference>
<evidence type="ECO:0000256" key="3">
    <source>
        <dbReference type="ARBA" id="ARBA00005708"/>
    </source>
</evidence>
<dbReference type="InterPro" id="IPR006156">
    <property type="entry name" value="Dihydroneopterin_aldolase"/>
</dbReference>